<evidence type="ECO:0000256" key="2">
    <source>
        <dbReference type="ARBA" id="ARBA00022801"/>
    </source>
</evidence>
<dbReference type="Proteomes" id="UP000470332">
    <property type="component" value="Unassembled WGS sequence"/>
</dbReference>
<dbReference type="InterPro" id="IPR027417">
    <property type="entry name" value="P-loop_NTPase"/>
</dbReference>
<sequence>MMETNRNPFINEYFIGFVNQVSPQGVKIHFPSSGLLQPFFRFGELYHGGLVGNYVVIEGHQIGFLGKIQGLELPEKERLELSEKSFETNDMHPIGYIEILLSFNFENPEEIQRGLNTLPPIGAKVFVCSSEFIQNFFRRFGVKKENTNPCLMKLGVLTQNNETPVEISLDALFGRHCAIVGTTGGGKSYTTSKLLEGISNAGAKAIIIDPTGEYIGFDSKDDAESTIINKNSYFHYSRLSVGDWFALFRPAGQVQQPKLLDAIKSLKLAKCLIKHEEPNTKGVYNNPKAKDTFVKCINGVIIKSGSYKDAYRHFATKYNNEIDNNEISLFDISKLITQLKEESVYENFGENINIWGNVDNRTRDNIASLIIRIYNKISNTSFKHIFGLEQNPDNDLCAKIESFTNDKSKHILRIGFEDVPYDFQTREILANAIAKFLLNKARKGDFKVQPIVFFVDEAHQFLNKEVKDEYFQSMSLDSFDSIAKECRKYGLFLCLATQMPRDIPLGTLSQMGTFLVHRLINYKDKETIESACSSANKSTLAYLPILGAGEAILMGVDFPMPVMLKVDLPQIEPNSHTPQFSIK</sequence>
<dbReference type="CDD" id="cd01127">
    <property type="entry name" value="TrwB_TraG_TraD_VirD4"/>
    <property type="match status" value="1"/>
</dbReference>
<evidence type="ECO:0000256" key="4">
    <source>
        <dbReference type="ARBA" id="ARBA00022840"/>
    </source>
</evidence>
<gene>
    <name evidence="9" type="ORF">GAS37_21135</name>
</gene>
<dbReference type="GO" id="GO:0016787">
    <property type="term" value="F:hydrolase activity"/>
    <property type="evidence" value="ECO:0007669"/>
    <property type="project" value="UniProtKB-KW"/>
</dbReference>
<evidence type="ECO:0000256" key="6">
    <source>
        <dbReference type="ARBA" id="ARBA00023235"/>
    </source>
</evidence>
<dbReference type="SUPFAM" id="SSF52540">
    <property type="entry name" value="P-loop containing nucleoside triphosphate hydrolases"/>
    <property type="match status" value="1"/>
</dbReference>
<name>A0A7J5FS89_PHOVU</name>
<evidence type="ECO:0000256" key="5">
    <source>
        <dbReference type="ARBA" id="ARBA00023125"/>
    </source>
</evidence>
<evidence type="ECO:0000313" key="9">
    <source>
        <dbReference type="EMBL" id="KAB3854172.1"/>
    </source>
</evidence>
<accession>A0A7J5FS89</accession>
<protein>
    <submittedName>
        <fullName evidence="9">ATP-binding protein</fullName>
    </submittedName>
</protein>
<dbReference type="InterPro" id="IPR008571">
    <property type="entry name" value="HerA-like"/>
</dbReference>
<dbReference type="Gene3D" id="3.40.50.300">
    <property type="entry name" value="P-loop containing nucleotide triphosphate hydrolases"/>
    <property type="match status" value="2"/>
</dbReference>
<dbReference type="Pfam" id="PF05872">
    <property type="entry name" value="HerA_C"/>
    <property type="match status" value="1"/>
</dbReference>
<feature type="domain" description="Helicase HerA central" evidence="7">
    <location>
        <begin position="153"/>
        <end position="335"/>
    </location>
</feature>
<keyword evidence="5" id="KW-0238">DNA-binding</keyword>
<dbReference type="Pfam" id="PF01935">
    <property type="entry name" value="DUF87"/>
    <property type="match status" value="1"/>
</dbReference>
<keyword evidence="2" id="KW-0378">Hydrolase</keyword>
<dbReference type="GO" id="GO:0003677">
    <property type="term" value="F:DNA binding"/>
    <property type="evidence" value="ECO:0007669"/>
    <property type="project" value="UniProtKB-KW"/>
</dbReference>
<evidence type="ECO:0000256" key="3">
    <source>
        <dbReference type="ARBA" id="ARBA00022806"/>
    </source>
</evidence>
<dbReference type="PANTHER" id="PTHR42957:SF1">
    <property type="entry name" value="HELICASE MJ1565-RELATED"/>
    <property type="match status" value="1"/>
</dbReference>
<dbReference type="PANTHER" id="PTHR42957">
    <property type="entry name" value="HELICASE MJ1565-RELATED"/>
    <property type="match status" value="1"/>
</dbReference>
<organism evidence="9 10">
    <name type="scientific">Phocaeicola vulgatus</name>
    <name type="common">Bacteroides vulgatus</name>
    <dbReference type="NCBI Taxonomy" id="821"/>
    <lineage>
        <taxon>Bacteria</taxon>
        <taxon>Pseudomonadati</taxon>
        <taxon>Bacteroidota</taxon>
        <taxon>Bacteroidia</taxon>
        <taxon>Bacteroidales</taxon>
        <taxon>Bacteroidaceae</taxon>
        <taxon>Phocaeicola</taxon>
    </lineage>
</organism>
<keyword evidence="3" id="KW-0347">Helicase</keyword>
<evidence type="ECO:0000259" key="8">
    <source>
        <dbReference type="Pfam" id="PF05872"/>
    </source>
</evidence>
<dbReference type="InterPro" id="IPR033186">
    <property type="entry name" value="HerA_C"/>
</dbReference>
<evidence type="ECO:0000259" key="7">
    <source>
        <dbReference type="Pfam" id="PF01935"/>
    </source>
</evidence>
<proteinExistence type="predicted"/>
<keyword evidence="6" id="KW-0413">Isomerase</keyword>
<reference evidence="9 10" key="1">
    <citation type="journal article" date="2019" name="Nat. Med.">
        <title>A library of human gut bacterial isolates paired with longitudinal multiomics data enables mechanistic microbiome research.</title>
        <authorList>
            <person name="Poyet M."/>
            <person name="Groussin M."/>
            <person name="Gibbons S.M."/>
            <person name="Avila-Pacheco J."/>
            <person name="Jiang X."/>
            <person name="Kearney S.M."/>
            <person name="Perrotta A.R."/>
            <person name="Berdy B."/>
            <person name="Zhao S."/>
            <person name="Lieberman T.D."/>
            <person name="Swanson P.K."/>
            <person name="Smith M."/>
            <person name="Roesemann S."/>
            <person name="Alexander J.E."/>
            <person name="Rich S.A."/>
            <person name="Livny J."/>
            <person name="Vlamakis H."/>
            <person name="Clish C."/>
            <person name="Bullock K."/>
            <person name="Deik A."/>
            <person name="Scott J."/>
            <person name="Pierce K.A."/>
            <person name="Xavier R.J."/>
            <person name="Alm E.J."/>
        </authorList>
    </citation>
    <scope>NUCLEOTIDE SEQUENCE [LARGE SCALE GENOMIC DNA]</scope>
    <source>
        <strain evidence="9 10">BIOML-A9</strain>
    </source>
</reference>
<evidence type="ECO:0000313" key="10">
    <source>
        <dbReference type="Proteomes" id="UP000470332"/>
    </source>
</evidence>
<dbReference type="EMBL" id="WCXA01000066">
    <property type="protein sequence ID" value="KAB3854172.1"/>
    <property type="molecule type" value="Genomic_DNA"/>
</dbReference>
<dbReference type="AlphaFoldDB" id="A0A7J5FS89"/>
<feature type="domain" description="Helicase HerA-like C-terminal" evidence="8">
    <location>
        <begin position="443"/>
        <end position="553"/>
    </location>
</feature>
<dbReference type="InterPro" id="IPR002789">
    <property type="entry name" value="HerA_central"/>
</dbReference>
<keyword evidence="1" id="KW-0547">Nucleotide-binding</keyword>
<dbReference type="GO" id="GO:0004386">
    <property type="term" value="F:helicase activity"/>
    <property type="evidence" value="ECO:0007669"/>
    <property type="project" value="UniProtKB-KW"/>
</dbReference>
<dbReference type="GO" id="GO:0005524">
    <property type="term" value="F:ATP binding"/>
    <property type="evidence" value="ECO:0007669"/>
    <property type="project" value="UniProtKB-KW"/>
</dbReference>
<comment type="caution">
    <text evidence="9">The sequence shown here is derived from an EMBL/GenBank/DDBJ whole genome shotgun (WGS) entry which is preliminary data.</text>
</comment>
<evidence type="ECO:0000256" key="1">
    <source>
        <dbReference type="ARBA" id="ARBA00022741"/>
    </source>
</evidence>
<keyword evidence="4 9" id="KW-0067">ATP-binding</keyword>